<feature type="domain" description="Nephrocystin 3-like N-terminal" evidence="2">
    <location>
        <begin position="70"/>
        <end position="229"/>
    </location>
</feature>
<sequence length="835" mass="94726">MPLFDKAKNFTINGGNFTDYSSNGMEPLVYLREYAAAGAAHDSAERYPPPRCHKATRERTLKIIMDWVKQTREERKKRSFWLHAPVGMGKTTIAQTIAEECEATGYLGAAFFFSRLVSQRDRAERFVASLALQLAEYIPSLKPHIEAAIVKNPNILTKSLPIQLQKLVIEPFRKIPPPDHDKTVFIDGLDECEGADPTQDREREQALILELVQTLQEADLPLNVVILSRPESWIEEGFEELETLAANTERYDLYAEMNHDNDIERYFRDNIERIRKSPKHRRAIRGPWPPEEYIHCIVHRASGQFAYVSTVIRFIEDPYGNPVNRLTALIEGSYTGVSSNPMEQLYNLYRQILETCPNRGDMTQALGCLLVMLHKLPYQEWRSTTAYDTIVAGEAGAMTRALRGLRAVVCMPSSRSLPNIDPLDAESSLPSAQKTEDSALNLYHSSFLEFLGAKSSSGIFYIDGGYWLLFFAYRCLRFLSQSHAVNHPSEVVDLARYLWPCGFRSLSLANPAIPDSATVYSHLRSEFISHFLAHRDIFGALTRVVPLCIPSNFLLEWALLGLDLPSTIHRCITHWCQGYERHVRSKICDMSAQDRSLFERLLGGVLSSTLRTNGANCFRLCHDRLYFEDTDLLNLLESNGLLPVAAIAFSIPDTTQLREFYPVLSFNYITADFLCLLARIMGYGHLQGPTSTQFPVTLSKALWKLLLELSEVQNLKYDSWEIIFSPSDLDFLSQPALLCDSESVQTVLDFCEAVERTLPCTYFHDSGNPVATYKALYDTFRQDPYGFVSRNEVARKGNGVKVNFGLPGPAIALWRRRGSRQPCNSREYRNPALPF</sequence>
<dbReference type="Gene3D" id="3.40.50.300">
    <property type="entry name" value="P-loop containing nucleotide triphosphate hydrolases"/>
    <property type="match status" value="1"/>
</dbReference>
<evidence type="ECO:0000259" key="2">
    <source>
        <dbReference type="Pfam" id="PF24883"/>
    </source>
</evidence>
<dbReference type="PANTHER" id="PTHR10039:SF14">
    <property type="entry name" value="NACHT DOMAIN-CONTAINING PROTEIN"/>
    <property type="match status" value="1"/>
</dbReference>
<protein>
    <submittedName>
        <fullName evidence="3">NWD2</fullName>
    </submittedName>
</protein>
<dbReference type="OrthoDB" id="5967843at2759"/>
<evidence type="ECO:0000313" key="3">
    <source>
        <dbReference type="EMBL" id="EAU83491.2"/>
    </source>
</evidence>
<dbReference type="SUPFAM" id="SSF52540">
    <property type="entry name" value="P-loop containing nucleoside triphosphate hydrolases"/>
    <property type="match status" value="1"/>
</dbReference>
<dbReference type="RefSeq" id="XP_001838303.2">
    <property type="nucleotide sequence ID" value="XM_001838251.2"/>
</dbReference>
<reference evidence="3 4" key="1">
    <citation type="journal article" date="2010" name="Proc. Natl. Acad. Sci. U.S.A.">
        <title>Insights into evolution of multicellular fungi from the assembled chromosomes of the mushroom Coprinopsis cinerea (Coprinus cinereus).</title>
        <authorList>
            <person name="Stajich J.E."/>
            <person name="Wilke S.K."/>
            <person name="Ahren D."/>
            <person name="Au C.H."/>
            <person name="Birren B.W."/>
            <person name="Borodovsky M."/>
            <person name="Burns C."/>
            <person name="Canback B."/>
            <person name="Casselton L.A."/>
            <person name="Cheng C.K."/>
            <person name="Deng J."/>
            <person name="Dietrich F.S."/>
            <person name="Fargo D.C."/>
            <person name="Farman M.L."/>
            <person name="Gathman A.C."/>
            <person name="Goldberg J."/>
            <person name="Guigo R."/>
            <person name="Hoegger P.J."/>
            <person name="Hooker J.B."/>
            <person name="Huggins A."/>
            <person name="James T.Y."/>
            <person name="Kamada T."/>
            <person name="Kilaru S."/>
            <person name="Kodira C."/>
            <person name="Kues U."/>
            <person name="Kupfer D."/>
            <person name="Kwan H.S."/>
            <person name="Lomsadze A."/>
            <person name="Li W."/>
            <person name="Lilly W.W."/>
            <person name="Ma L.J."/>
            <person name="Mackey A.J."/>
            <person name="Manning G."/>
            <person name="Martin F."/>
            <person name="Muraguchi H."/>
            <person name="Natvig D.O."/>
            <person name="Palmerini H."/>
            <person name="Ramesh M.A."/>
            <person name="Rehmeyer C.J."/>
            <person name="Roe B.A."/>
            <person name="Shenoy N."/>
            <person name="Stanke M."/>
            <person name="Ter-Hovhannisyan V."/>
            <person name="Tunlid A."/>
            <person name="Velagapudi R."/>
            <person name="Vision T.J."/>
            <person name="Zeng Q."/>
            <person name="Zolan M.E."/>
            <person name="Pukkila P.J."/>
        </authorList>
    </citation>
    <scope>NUCLEOTIDE SEQUENCE [LARGE SCALE GENOMIC DNA]</scope>
    <source>
        <strain evidence="4">Okayama-7 / 130 / ATCC MYA-4618 / FGSC 9003</strain>
    </source>
</reference>
<dbReference type="eggNOG" id="ENOG502S7Z6">
    <property type="taxonomic scope" value="Eukaryota"/>
</dbReference>
<dbReference type="VEuPathDB" id="FungiDB:CC1G_04747"/>
<keyword evidence="1" id="KW-0677">Repeat</keyword>
<dbReference type="HOGENOM" id="CLU_334633_0_0_1"/>
<evidence type="ECO:0000313" key="4">
    <source>
        <dbReference type="Proteomes" id="UP000001861"/>
    </source>
</evidence>
<organism evidence="3 4">
    <name type="scientific">Coprinopsis cinerea (strain Okayama-7 / 130 / ATCC MYA-4618 / FGSC 9003)</name>
    <name type="common">Inky cap fungus</name>
    <name type="synonym">Hormographiella aspergillata</name>
    <dbReference type="NCBI Taxonomy" id="240176"/>
    <lineage>
        <taxon>Eukaryota</taxon>
        <taxon>Fungi</taxon>
        <taxon>Dikarya</taxon>
        <taxon>Basidiomycota</taxon>
        <taxon>Agaricomycotina</taxon>
        <taxon>Agaricomycetes</taxon>
        <taxon>Agaricomycetidae</taxon>
        <taxon>Agaricales</taxon>
        <taxon>Agaricineae</taxon>
        <taxon>Psathyrellaceae</taxon>
        <taxon>Coprinopsis</taxon>
    </lineage>
</organism>
<dbReference type="InParanoid" id="A8P2E8"/>
<comment type="caution">
    <text evidence="3">The sequence shown here is derived from an EMBL/GenBank/DDBJ whole genome shotgun (WGS) entry which is preliminary data.</text>
</comment>
<dbReference type="Pfam" id="PF24883">
    <property type="entry name" value="NPHP3_N"/>
    <property type="match status" value="1"/>
</dbReference>
<proteinExistence type="predicted"/>
<dbReference type="AlphaFoldDB" id="A8P2E8"/>
<accession>A8P2E8</accession>
<gene>
    <name evidence="3" type="ORF">CC1G_04747</name>
</gene>
<dbReference type="InterPro" id="IPR027417">
    <property type="entry name" value="P-loop_NTPase"/>
</dbReference>
<dbReference type="EMBL" id="AACS02000013">
    <property type="protein sequence ID" value="EAU83491.2"/>
    <property type="molecule type" value="Genomic_DNA"/>
</dbReference>
<dbReference type="KEGG" id="cci:CC1G_04747"/>
<keyword evidence="4" id="KW-1185">Reference proteome</keyword>
<name>A8P2E8_COPC7</name>
<dbReference type="STRING" id="240176.A8P2E8"/>
<dbReference type="Proteomes" id="UP000001861">
    <property type="component" value="Unassembled WGS sequence"/>
</dbReference>
<dbReference type="InterPro" id="IPR056884">
    <property type="entry name" value="NPHP3-like_N"/>
</dbReference>
<evidence type="ECO:0000256" key="1">
    <source>
        <dbReference type="ARBA" id="ARBA00022737"/>
    </source>
</evidence>
<dbReference type="PANTHER" id="PTHR10039">
    <property type="entry name" value="AMELOGENIN"/>
    <property type="match status" value="1"/>
</dbReference>
<dbReference type="GeneID" id="6014883"/>